<dbReference type="InterPro" id="IPR050261">
    <property type="entry name" value="FrsA_esterase"/>
</dbReference>
<dbReference type="EMBL" id="BMIK01000007">
    <property type="protein sequence ID" value="GGC30978.1"/>
    <property type="molecule type" value="Genomic_DNA"/>
</dbReference>
<dbReference type="PANTHER" id="PTHR22946:SF8">
    <property type="entry name" value="ACETYL XYLAN ESTERASE DOMAIN-CONTAINING PROTEIN"/>
    <property type="match status" value="1"/>
</dbReference>
<reference evidence="3" key="1">
    <citation type="journal article" date="2019" name="Int. J. Syst. Evol. Microbiol.">
        <title>The Global Catalogue of Microorganisms (GCM) 10K type strain sequencing project: providing services to taxonomists for standard genome sequencing and annotation.</title>
        <authorList>
            <consortium name="The Broad Institute Genomics Platform"/>
            <consortium name="The Broad Institute Genome Sequencing Center for Infectious Disease"/>
            <person name="Wu L."/>
            <person name="Ma J."/>
        </authorList>
    </citation>
    <scope>NUCLEOTIDE SEQUENCE [LARGE SCALE GENOMIC DNA]</scope>
    <source>
        <strain evidence="3">CGMCC 1.15342</strain>
    </source>
</reference>
<protein>
    <recommendedName>
        <fullName evidence="1">Xaa-Pro dipeptidyl-peptidase-like domain-containing protein</fullName>
    </recommendedName>
</protein>
<evidence type="ECO:0000313" key="3">
    <source>
        <dbReference type="Proteomes" id="UP000597338"/>
    </source>
</evidence>
<dbReference type="Pfam" id="PF02129">
    <property type="entry name" value="Peptidase_S15"/>
    <property type="match status" value="1"/>
</dbReference>
<dbReference type="Proteomes" id="UP000597338">
    <property type="component" value="Unassembled WGS sequence"/>
</dbReference>
<dbReference type="Gene3D" id="3.40.50.1820">
    <property type="entry name" value="alpha/beta hydrolase"/>
    <property type="match status" value="1"/>
</dbReference>
<sequence>MLFNGYGLAQERPVWENDFRERFSKVVDDIEKRHHITIQYDSAKLAQLWVAFAQWQYRTTPAQTLTNVLAPLPLTYRQLDDSTYRITSYEYFRKHPEEGAQELARLMASYRTLSQWKSRSGDLSSCIRETLGLQRIHRTPVTAAVKNSKRQYDGYTVENIAIETLPGFYLAGSLYVPTGHSGKLPAMLCPNGHFVSGRYRPDHQLRCAMLARMGVIAVSYDLVGYGESILQLEESDHRRSLTATIQTINNLRMLDFIYGLAAVDTSRIGITGASGGGSQSILVTALDDRIKLSVPVVMVSSYFSGGCPCETGAGHHFCGGGTNNVEIAAMAAPRPQLLISDGNDWTADFPAIDLPYLKQVYSLYNQEDLIQNVHLPNDKHDYGPAKRQAMYAFVAEHFSLETPPFKDPSGHFSEEGCVVEEEAKLYTFEMDSQKLPANALHGFAQLQEALR</sequence>
<gene>
    <name evidence="2" type="ORF">GCM10011386_23720</name>
</gene>
<evidence type="ECO:0000259" key="1">
    <source>
        <dbReference type="Pfam" id="PF02129"/>
    </source>
</evidence>
<comment type="caution">
    <text evidence="2">The sequence shown here is derived from an EMBL/GenBank/DDBJ whole genome shotgun (WGS) entry which is preliminary data.</text>
</comment>
<proteinExistence type="predicted"/>
<dbReference type="InterPro" id="IPR000383">
    <property type="entry name" value="Xaa-Pro-like_dom"/>
</dbReference>
<dbReference type="InterPro" id="IPR029058">
    <property type="entry name" value="AB_hydrolase_fold"/>
</dbReference>
<dbReference type="SUPFAM" id="SSF53474">
    <property type="entry name" value="alpha/beta-Hydrolases"/>
    <property type="match status" value="1"/>
</dbReference>
<name>A0ABQ1M0X2_9SPHI</name>
<organism evidence="2 3">
    <name type="scientific">Parapedobacter defluvii</name>
    <dbReference type="NCBI Taxonomy" id="2045106"/>
    <lineage>
        <taxon>Bacteria</taxon>
        <taxon>Pseudomonadati</taxon>
        <taxon>Bacteroidota</taxon>
        <taxon>Sphingobacteriia</taxon>
        <taxon>Sphingobacteriales</taxon>
        <taxon>Sphingobacteriaceae</taxon>
        <taxon>Parapedobacter</taxon>
    </lineage>
</organism>
<keyword evidence="3" id="KW-1185">Reference proteome</keyword>
<accession>A0ABQ1M0X2</accession>
<evidence type="ECO:0000313" key="2">
    <source>
        <dbReference type="EMBL" id="GGC30978.1"/>
    </source>
</evidence>
<feature type="domain" description="Xaa-Pro dipeptidyl-peptidase-like" evidence="1">
    <location>
        <begin position="170"/>
        <end position="313"/>
    </location>
</feature>
<dbReference type="PANTHER" id="PTHR22946">
    <property type="entry name" value="DIENELACTONE HYDROLASE DOMAIN-CONTAINING PROTEIN-RELATED"/>
    <property type="match status" value="1"/>
</dbReference>